<evidence type="ECO:0000256" key="1">
    <source>
        <dbReference type="SAM" id="MobiDB-lite"/>
    </source>
</evidence>
<accession>A0A4S8P8W5</accession>
<reference evidence="3 4" key="1">
    <citation type="journal article" date="2018" name="Int. J. Syst. Evol. Microbiol.">
        <title>Glycomyces paridis sp. nov., isolated from the medicinal plant Paris polyphylla.</title>
        <authorList>
            <person name="Fang X.M."/>
            <person name="Bai J.L."/>
            <person name="Su J."/>
            <person name="Zhao L.L."/>
            <person name="Liu H.Y."/>
            <person name="Ma B.P."/>
            <person name="Zhang Y.Q."/>
            <person name="Yu L.Y."/>
        </authorList>
    </citation>
    <scope>NUCLEOTIDE SEQUENCE [LARGE SCALE GENOMIC DNA]</scope>
    <source>
        <strain evidence="3 4">CPCC 204357</strain>
    </source>
</reference>
<feature type="domain" description="S1 motif" evidence="2">
    <location>
        <begin position="206"/>
        <end position="269"/>
    </location>
</feature>
<proteinExistence type="predicted"/>
<feature type="region of interest" description="Disordered" evidence="1">
    <location>
        <begin position="1"/>
        <end position="67"/>
    </location>
</feature>
<sequence>MSARMRSSSGGDQVRRSGPAAVLCTTPCSAAPGQRGRAALRTPSTSSSQQGRSEASRRCAKSGRGMGAPRVGPCAGRGFGCGWDARGVHEYSWPGWGDYRAREDRAERVWDATKLGLPVGAPLGGEVIGRQPFGAFVAIAGHPDAIGLAQVSLMPRGCRCLVLPRVGEYVAGVVHGHAENNHQVWIRLDSWADHPDVWPGLAEAAGTILDGTVDRFVPVGVFVRVHRCAVGLVPLSDLPPGAVFEAGQAVRVRVAEVDLARRQLALGFASA</sequence>
<evidence type="ECO:0000313" key="3">
    <source>
        <dbReference type="EMBL" id="THV26688.1"/>
    </source>
</evidence>
<dbReference type="GO" id="GO:0003676">
    <property type="term" value="F:nucleic acid binding"/>
    <property type="evidence" value="ECO:0007669"/>
    <property type="project" value="InterPro"/>
</dbReference>
<protein>
    <submittedName>
        <fullName evidence="3">S1 RNA-binding domain-containing protein</fullName>
    </submittedName>
</protein>
<dbReference type="EMBL" id="STGX01000013">
    <property type="protein sequence ID" value="THV26688.1"/>
    <property type="molecule type" value="Genomic_DNA"/>
</dbReference>
<keyword evidence="4" id="KW-1185">Reference proteome</keyword>
<dbReference type="SUPFAM" id="SSF50249">
    <property type="entry name" value="Nucleic acid-binding proteins"/>
    <property type="match status" value="1"/>
</dbReference>
<dbReference type="SMART" id="SM00316">
    <property type="entry name" value="S1"/>
    <property type="match status" value="1"/>
</dbReference>
<name>A0A4S8P8W5_9ACTN</name>
<dbReference type="PROSITE" id="PS50126">
    <property type="entry name" value="S1"/>
    <property type="match status" value="1"/>
</dbReference>
<evidence type="ECO:0000313" key="4">
    <source>
        <dbReference type="Proteomes" id="UP000305792"/>
    </source>
</evidence>
<organism evidence="3 4">
    <name type="scientific">Glycomyces paridis</name>
    <dbReference type="NCBI Taxonomy" id="2126555"/>
    <lineage>
        <taxon>Bacteria</taxon>
        <taxon>Bacillati</taxon>
        <taxon>Actinomycetota</taxon>
        <taxon>Actinomycetes</taxon>
        <taxon>Glycomycetales</taxon>
        <taxon>Glycomycetaceae</taxon>
        <taxon>Glycomyces</taxon>
    </lineage>
</organism>
<gene>
    <name evidence="3" type="ORF">E9998_16975</name>
</gene>
<feature type="compositionally biased region" description="Polar residues" evidence="1">
    <location>
        <begin position="1"/>
        <end position="11"/>
    </location>
</feature>
<dbReference type="Gene3D" id="2.40.50.140">
    <property type="entry name" value="Nucleic acid-binding proteins"/>
    <property type="match status" value="1"/>
</dbReference>
<evidence type="ECO:0000259" key="2">
    <source>
        <dbReference type="PROSITE" id="PS50126"/>
    </source>
</evidence>
<feature type="compositionally biased region" description="Polar residues" evidence="1">
    <location>
        <begin position="42"/>
        <end position="53"/>
    </location>
</feature>
<dbReference type="AlphaFoldDB" id="A0A4S8P8W5"/>
<comment type="caution">
    <text evidence="3">The sequence shown here is derived from an EMBL/GenBank/DDBJ whole genome shotgun (WGS) entry which is preliminary data.</text>
</comment>
<dbReference type="InterPro" id="IPR012340">
    <property type="entry name" value="NA-bd_OB-fold"/>
</dbReference>
<dbReference type="Pfam" id="PF00575">
    <property type="entry name" value="S1"/>
    <property type="match status" value="1"/>
</dbReference>
<dbReference type="Proteomes" id="UP000305792">
    <property type="component" value="Unassembled WGS sequence"/>
</dbReference>
<dbReference type="InterPro" id="IPR003029">
    <property type="entry name" value="S1_domain"/>
</dbReference>